<keyword evidence="2" id="KW-0805">Transcription regulation</keyword>
<feature type="region of interest" description="Disordered" evidence="7">
    <location>
        <begin position="190"/>
        <end position="249"/>
    </location>
</feature>
<dbReference type="InterPro" id="IPR036576">
    <property type="entry name" value="WRKY_dom_sf"/>
</dbReference>
<keyword evidence="5" id="KW-0539">Nucleus</keyword>
<reference evidence="9 10" key="1">
    <citation type="submission" date="2023-10" db="EMBL/GenBank/DDBJ databases">
        <title>Chromosome-scale genome assembly provides insights into flower coloration mechanisms of Canna indica.</title>
        <authorList>
            <person name="Li C."/>
        </authorList>
    </citation>
    <scope>NUCLEOTIDE SEQUENCE [LARGE SCALE GENOMIC DNA]</scope>
    <source>
        <tissue evidence="9">Flower</tissue>
    </source>
</reference>
<protein>
    <submittedName>
        <fullName evidence="9">WRKY transcription factor 47 isoform X1</fullName>
    </submittedName>
</protein>
<dbReference type="GO" id="GO:0043565">
    <property type="term" value="F:sequence-specific DNA binding"/>
    <property type="evidence" value="ECO:0007669"/>
    <property type="project" value="InterPro"/>
</dbReference>
<dbReference type="Gene3D" id="2.20.25.80">
    <property type="entry name" value="WRKY domain"/>
    <property type="match status" value="1"/>
</dbReference>
<accession>A0AAQ3KM54</accession>
<evidence type="ECO:0000256" key="3">
    <source>
        <dbReference type="ARBA" id="ARBA00023125"/>
    </source>
</evidence>
<dbReference type="EMBL" id="CP136895">
    <property type="protein sequence ID" value="WOL10505.1"/>
    <property type="molecule type" value="Genomic_DNA"/>
</dbReference>
<gene>
    <name evidence="9" type="ORF">Cni_G19262</name>
</gene>
<evidence type="ECO:0000259" key="8">
    <source>
        <dbReference type="PROSITE" id="PS50811"/>
    </source>
</evidence>
<sequence length="483" mass="52156">MDKPLDMAVSRFKDDIHSSTHPFKEVDFFSPNRRQLDQSTVDDEGNNSHQGSPAVSIGLNLLPINSQEDKEKQKDKLIKLRMELNQVREENLRLRSMLDQLTRSYTALHSELRRVMEQRAQEFFQLQDDKTSLRGAGESSTLQFIEPCPTRKPRITSENFEEDNIEGEHSSSPNISSSVDRRMISFAGREFPQVEASPAGQMSPSSCRDGSRSPKLLTQAESSNTSTDAASDHQLPRRRARVSVRARSEAPMISDGCQWRKYGQKTAKGNPCPRAYYRCTMAMGCPVRKQVQRCAEDKTVLITTYEGNHNHPLPPAASVMANTTSAAASMLLSGSTTSRDSLTAAASGFPFPYGSTMATLSASTPFPTVTLDLTHHSANPLRQMQQQLPLAAHRLLPGVLGVVGPAPRQPPTVAETVTAAITADPSFTAALAAAITSVMGAPRSGNGGGGGGSSSNIAASSAAAQVVLGASQFPKSCTTFSFN</sequence>
<keyword evidence="10" id="KW-1185">Reference proteome</keyword>
<feature type="coiled-coil region" evidence="6">
    <location>
        <begin position="70"/>
        <end position="118"/>
    </location>
</feature>
<dbReference type="GO" id="GO:0005634">
    <property type="term" value="C:nucleus"/>
    <property type="evidence" value="ECO:0007669"/>
    <property type="project" value="UniProtKB-SubCell"/>
</dbReference>
<feature type="domain" description="WRKY" evidence="8">
    <location>
        <begin position="248"/>
        <end position="314"/>
    </location>
</feature>
<proteinExistence type="predicted"/>
<dbReference type="Pfam" id="PF03106">
    <property type="entry name" value="WRKY"/>
    <property type="match status" value="1"/>
</dbReference>
<name>A0AAQ3KM54_9LILI</name>
<evidence type="ECO:0000256" key="2">
    <source>
        <dbReference type="ARBA" id="ARBA00023015"/>
    </source>
</evidence>
<organism evidence="9 10">
    <name type="scientific">Canna indica</name>
    <name type="common">Indian-shot</name>
    <dbReference type="NCBI Taxonomy" id="4628"/>
    <lineage>
        <taxon>Eukaryota</taxon>
        <taxon>Viridiplantae</taxon>
        <taxon>Streptophyta</taxon>
        <taxon>Embryophyta</taxon>
        <taxon>Tracheophyta</taxon>
        <taxon>Spermatophyta</taxon>
        <taxon>Magnoliopsida</taxon>
        <taxon>Liliopsida</taxon>
        <taxon>Zingiberales</taxon>
        <taxon>Cannaceae</taxon>
        <taxon>Canna</taxon>
    </lineage>
</organism>
<evidence type="ECO:0000313" key="9">
    <source>
        <dbReference type="EMBL" id="WOL10505.1"/>
    </source>
</evidence>
<comment type="subcellular location">
    <subcellularLocation>
        <location evidence="1">Nucleus</location>
    </subcellularLocation>
</comment>
<dbReference type="PANTHER" id="PTHR31429:SF59">
    <property type="entry name" value="WRKY TRANSCRIPTION FACTOR 47-RELATED"/>
    <property type="match status" value="1"/>
</dbReference>
<dbReference type="FunFam" id="2.20.25.80:FF:000002">
    <property type="entry name" value="probable WRKY transcription factor 31"/>
    <property type="match status" value="1"/>
</dbReference>
<dbReference type="Proteomes" id="UP001327560">
    <property type="component" value="Chromosome 6"/>
</dbReference>
<dbReference type="PANTHER" id="PTHR31429">
    <property type="entry name" value="WRKY TRANSCRIPTION FACTOR 36-RELATED"/>
    <property type="match status" value="1"/>
</dbReference>
<evidence type="ECO:0000256" key="1">
    <source>
        <dbReference type="ARBA" id="ARBA00004123"/>
    </source>
</evidence>
<dbReference type="AlphaFoldDB" id="A0AAQ3KM54"/>
<keyword evidence="3" id="KW-0238">DNA-binding</keyword>
<evidence type="ECO:0000313" key="10">
    <source>
        <dbReference type="Proteomes" id="UP001327560"/>
    </source>
</evidence>
<keyword evidence="4" id="KW-0804">Transcription</keyword>
<dbReference type="SUPFAM" id="SSF118290">
    <property type="entry name" value="WRKY DNA-binding domain"/>
    <property type="match status" value="1"/>
</dbReference>
<evidence type="ECO:0000256" key="6">
    <source>
        <dbReference type="SAM" id="Coils"/>
    </source>
</evidence>
<dbReference type="SMART" id="SM00774">
    <property type="entry name" value="WRKY"/>
    <property type="match status" value="1"/>
</dbReference>
<dbReference type="InterPro" id="IPR003657">
    <property type="entry name" value="WRKY_dom"/>
</dbReference>
<feature type="compositionally biased region" description="Polar residues" evidence="7">
    <location>
        <begin position="219"/>
        <end position="229"/>
    </location>
</feature>
<evidence type="ECO:0000256" key="5">
    <source>
        <dbReference type="ARBA" id="ARBA00023242"/>
    </source>
</evidence>
<dbReference type="PROSITE" id="PS50811">
    <property type="entry name" value="WRKY"/>
    <property type="match status" value="1"/>
</dbReference>
<dbReference type="GO" id="GO:0003700">
    <property type="term" value="F:DNA-binding transcription factor activity"/>
    <property type="evidence" value="ECO:0007669"/>
    <property type="project" value="InterPro"/>
</dbReference>
<evidence type="ECO:0000256" key="4">
    <source>
        <dbReference type="ARBA" id="ARBA00023163"/>
    </source>
</evidence>
<keyword evidence="6" id="KW-0175">Coiled coil</keyword>
<evidence type="ECO:0000256" key="7">
    <source>
        <dbReference type="SAM" id="MobiDB-lite"/>
    </source>
</evidence>
<feature type="region of interest" description="Disordered" evidence="7">
    <location>
        <begin position="37"/>
        <end position="56"/>
    </location>
</feature>
<dbReference type="InterPro" id="IPR044810">
    <property type="entry name" value="WRKY_plant"/>
</dbReference>